<evidence type="ECO:0000256" key="2">
    <source>
        <dbReference type="ARBA" id="ARBA00022630"/>
    </source>
</evidence>
<dbReference type="Proteomes" id="UP001516023">
    <property type="component" value="Unassembled WGS sequence"/>
</dbReference>
<keyword evidence="5" id="KW-0520">NAD</keyword>
<comment type="caution">
    <text evidence="8">The sequence shown here is derived from an EMBL/GenBank/DDBJ whole genome shotgun (WGS) entry which is preliminary data.</text>
</comment>
<dbReference type="PANTHER" id="PTHR43706:SF13">
    <property type="entry name" value="NADH DEHYDROGENASE-RELATED"/>
    <property type="match status" value="1"/>
</dbReference>
<dbReference type="InterPro" id="IPR023753">
    <property type="entry name" value="FAD/NAD-binding_dom"/>
</dbReference>
<dbReference type="InterPro" id="IPR036188">
    <property type="entry name" value="FAD/NAD-bd_sf"/>
</dbReference>
<evidence type="ECO:0000313" key="8">
    <source>
        <dbReference type="EMBL" id="KAL3800445.1"/>
    </source>
</evidence>
<keyword evidence="3" id="KW-0274">FAD</keyword>
<organism evidence="8 9">
    <name type="scientific">Cyclotella cryptica</name>
    <dbReference type="NCBI Taxonomy" id="29204"/>
    <lineage>
        <taxon>Eukaryota</taxon>
        <taxon>Sar</taxon>
        <taxon>Stramenopiles</taxon>
        <taxon>Ochrophyta</taxon>
        <taxon>Bacillariophyta</taxon>
        <taxon>Coscinodiscophyceae</taxon>
        <taxon>Thalassiosirophycidae</taxon>
        <taxon>Stephanodiscales</taxon>
        <taxon>Stephanodiscaceae</taxon>
        <taxon>Cyclotella</taxon>
    </lineage>
</organism>
<keyword evidence="2" id="KW-0285">Flavoprotein</keyword>
<dbReference type="PRINTS" id="PR00368">
    <property type="entry name" value="FADPNR"/>
</dbReference>
<name>A0ABD3QRA5_9STRA</name>
<sequence>VSHASTNGLLHRHLPLIRQSPSCFPGVLRCFASSHPAASSPPTATTDTLATKHKPRVIILGSGWGGYTLASRLSKSHYDVRVISPANHFLFTPLLPSTAVGTLEFRAIQEPVRTIRGLGQYYMAKGREVDLDKQVVRCEDLYKGVKFEVGYDYLILSVGKKVSCPVDVVACQCSSSCCGWPEFPTPVCVDLFLTHTVSLALCTIQFYNDHQKIFRQTILNQYHQKSIQRLEGVVVFFLKHLYHARQIRNRILECFERASNPTLPQIQRDRLLSFIVVGGGPTSCEFMSELHEFINQDVASWYPDLIPHIKLTLVEAGPGILGSFDKALSEYYLKELEKKNIDVRLNTAVAGVDERYIEGEQITVARFKDGSEVNFGTMVWSAGLAPVKLIANSNLPLHRDRVVTDDYLRVPNTKGRVFAIGDCAVNPAVNLPPTATVAEQQAIYLSECFNKYYSKFDVLDEKNTEVELPLPGKVTPALMPFNSLSFLNKLLCNSSPKFQYKNRGAMASMGFGGGVTDLKTTDLPSPKTTLSGYASFLVWRSTYLSKQLSAQNMILIPMFWFKALVFGRDISRF</sequence>
<dbReference type="GO" id="GO:0016491">
    <property type="term" value="F:oxidoreductase activity"/>
    <property type="evidence" value="ECO:0007669"/>
    <property type="project" value="UniProtKB-KW"/>
</dbReference>
<feature type="non-terminal residue" evidence="8">
    <location>
        <position position="1"/>
    </location>
</feature>
<dbReference type="Pfam" id="PF22366">
    <property type="entry name" value="NDH2_C"/>
    <property type="match status" value="1"/>
</dbReference>
<dbReference type="AlphaFoldDB" id="A0ABD3QRA5"/>
<dbReference type="InterPro" id="IPR054585">
    <property type="entry name" value="NDH2-like_C"/>
</dbReference>
<dbReference type="EMBL" id="JABMIG020000032">
    <property type="protein sequence ID" value="KAL3800445.1"/>
    <property type="molecule type" value="Genomic_DNA"/>
</dbReference>
<feature type="domain" description="External alternative NADH-ubiquinone oxidoreductase-like C-terminal" evidence="7">
    <location>
        <begin position="503"/>
        <end position="569"/>
    </location>
</feature>
<gene>
    <name evidence="8" type="ORF">HJC23_011682</name>
</gene>
<comment type="similarity">
    <text evidence="1">Belongs to the NADH dehydrogenase family.</text>
</comment>
<evidence type="ECO:0008006" key="10">
    <source>
        <dbReference type="Google" id="ProtNLM"/>
    </source>
</evidence>
<dbReference type="GO" id="GO:0005739">
    <property type="term" value="C:mitochondrion"/>
    <property type="evidence" value="ECO:0007669"/>
    <property type="project" value="UniProtKB-ARBA"/>
</dbReference>
<dbReference type="Pfam" id="PF07992">
    <property type="entry name" value="Pyr_redox_2"/>
    <property type="match status" value="2"/>
</dbReference>
<dbReference type="SUPFAM" id="SSF51905">
    <property type="entry name" value="FAD/NAD(P)-binding domain"/>
    <property type="match status" value="1"/>
</dbReference>
<accession>A0ABD3QRA5</accession>
<keyword evidence="4" id="KW-0560">Oxidoreductase</keyword>
<feature type="domain" description="FAD/NAD(P)-binding" evidence="6">
    <location>
        <begin position="56"/>
        <end position="165"/>
    </location>
</feature>
<evidence type="ECO:0000256" key="4">
    <source>
        <dbReference type="ARBA" id="ARBA00023002"/>
    </source>
</evidence>
<keyword evidence="9" id="KW-1185">Reference proteome</keyword>
<reference evidence="8 9" key="1">
    <citation type="journal article" date="2020" name="G3 (Bethesda)">
        <title>Improved Reference Genome for Cyclotella cryptica CCMP332, a Model for Cell Wall Morphogenesis, Salinity Adaptation, and Lipid Production in Diatoms (Bacillariophyta).</title>
        <authorList>
            <person name="Roberts W.R."/>
            <person name="Downey K.M."/>
            <person name="Ruck E.C."/>
            <person name="Traller J.C."/>
            <person name="Alverson A.J."/>
        </authorList>
    </citation>
    <scope>NUCLEOTIDE SEQUENCE [LARGE SCALE GENOMIC DNA]</scope>
    <source>
        <strain evidence="8 9">CCMP332</strain>
    </source>
</reference>
<evidence type="ECO:0000313" key="9">
    <source>
        <dbReference type="Proteomes" id="UP001516023"/>
    </source>
</evidence>
<dbReference type="PANTHER" id="PTHR43706">
    <property type="entry name" value="NADH DEHYDROGENASE"/>
    <property type="match status" value="1"/>
</dbReference>
<dbReference type="InterPro" id="IPR045024">
    <property type="entry name" value="NDH-2"/>
</dbReference>
<evidence type="ECO:0000259" key="6">
    <source>
        <dbReference type="Pfam" id="PF07992"/>
    </source>
</evidence>
<dbReference type="Gene3D" id="3.50.50.100">
    <property type="match status" value="2"/>
</dbReference>
<protein>
    <recommendedName>
        <fullName evidence="10">FAD/NAD(P)-binding domain-containing protein</fullName>
    </recommendedName>
</protein>
<feature type="domain" description="FAD/NAD(P)-binding" evidence="6">
    <location>
        <begin position="251"/>
        <end position="442"/>
    </location>
</feature>
<evidence type="ECO:0000256" key="5">
    <source>
        <dbReference type="ARBA" id="ARBA00023027"/>
    </source>
</evidence>
<evidence type="ECO:0000256" key="1">
    <source>
        <dbReference type="ARBA" id="ARBA00005272"/>
    </source>
</evidence>
<evidence type="ECO:0000256" key="3">
    <source>
        <dbReference type="ARBA" id="ARBA00022827"/>
    </source>
</evidence>
<evidence type="ECO:0000259" key="7">
    <source>
        <dbReference type="Pfam" id="PF22366"/>
    </source>
</evidence>
<proteinExistence type="inferred from homology"/>